<reference evidence="1 2" key="1">
    <citation type="submission" date="2019-08" db="EMBL/GenBank/DDBJ databases">
        <title>Lentzea from Indian Himalayas.</title>
        <authorList>
            <person name="Mandal S."/>
            <person name="Mallick Gupta A."/>
            <person name="Maiti P.K."/>
            <person name="Sarkar J."/>
            <person name="Mandal S."/>
        </authorList>
    </citation>
    <scope>NUCLEOTIDE SEQUENCE [LARGE SCALE GENOMIC DNA]</scope>
    <source>
        <strain evidence="1 2">PSKA42</strain>
    </source>
</reference>
<evidence type="ECO:0000313" key="2">
    <source>
        <dbReference type="Proteomes" id="UP001515943"/>
    </source>
</evidence>
<name>A0ABX1FYH9_9PSEU</name>
<sequence>MAVSRRVGVRVRLTALAVLVVGLGLAGGGAVAATLVRDQLTGNAEAEARRQADAFAPMISVGLPAALPPLVQVVARDGSVLGASSELAHTRLLALWPESGAVKGTSRLPDGEHHAVAG</sequence>
<proteinExistence type="predicted"/>
<feature type="non-terminal residue" evidence="1">
    <location>
        <position position="118"/>
    </location>
</feature>
<accession>A0ABX1FYH9</accession>
<dbReference type="Proteomes" id="UP001515943">
    <property type="component" value="Unassembled WGS sequence"/>
</dbReference>
<keyword evidence="1" id="KW-0418">Kinase</keyword>
<dbReference type="EMBL" id="VSRL01000554">
    <property type="protein sequence ID" value="NKE64118.1"/>
    <property type="molecule type" value="Genomic_DNA"/>
</dbReference>
<dbReference type="GO" id="GO:0016301">
    <property type="term" value="F:kinase activity"/>
    <property type="evidence" value="ECO:0007669"/>
    <property type="project" value="UniProtKB-KW"/>
</dbReference>
<evidence type="ECO:0000313" key="1">
    <source>
        <dbReference type="EMBL" id="NKE64118.1"/>
    </source>
</evidence>
<gene>
    <name evidence="1" type="ORF">FXN61_48525</name>
</gene>
<keyword evidence="2" id="KW-1185">Reference proteome</keyword>
<protein>
    <submittedName>
        <fullName evidence="1">Sensor histidine kinase</fullName>
    </submittedName>
</protein>
<keyword evidence="1" id="KW-0808">Transferase</keyword>
<organism evidence="1 2">
    <name type="scientific">Lentzea indica</name>
    <dbReference type="NCBI Taxonomy" id="2604800"/>
    <lineage>
        <taxon>Bacteria</taxon>
        <taxon>Bacillati</taxon>
        <taxon>Actinomycetota</taxon>
        <taxon>Actinomycetes</taxon>
        <taxon>Pseudonocardiales</taxon>
        <taxon>Pseudonocardiaceae</taxon>
        <taxon>Lentzea</taxon>
    </lineage>
</organism>
<comment type="caution">
    <text evidence="1">The sequence shown here is derived from an EMBL/GenBank/DDBJ whole genome shotgun (WGS) entry which is preliminary data.</text>
</comment>